<keyword evidence="2 5" id="KW-0812">Transmembrane</keyword>
<feature type="transmembrane region" description="Helical" evidence="5">
    <location>
        <begin position="6"/>
        <end position="26"/>
    </location>
</feature>
<keyword evidence="7" id="KW-1185">Reference proteome</keyword>
<keyword evidence="4 5" id="KW-0472">Membrane</keyword>
<dbReference type="Pfam" id="PF04142">
    <property type="entry name" value="Nuc_sug_transp"/>
    <property type="match status" value="1"/>
</dbReference>
<organism evidence="6 7">
    <name type="scientific">Platanthera zijinensis</name>
    <dbReference type="NCBI Taxonomy" id="2320716"/>
    <lineage>
        <taxon>Eukaryota</taxon>
        <taxon>Viridiplantae</taxon>
        <taxon>Streptophyta</taxon>
        <taxon>Embryophyta</taxon>
        <taxon>Tracheophyta</taxon>
        <taxon>Spermatophyta</taxon>
        <taxon>Magnoliopsida</taxon>
        <taxon>Liliopsida</taxon>
        <taxon>Asparagales</taxon>
        <taxon>Orchidaceae</taxon>
        <taxon>Orchidoideae</taxon>
        <taxon>Orchideae</taxon>
        <taxon>Orchidinae</taxon>
        <taxon>Platanthera</taxon>
    </lineage>
</organism>
<dbReference type="AlphaFoldDB" id="A0AAP0AUA3"/>
<protein>
    <submittedName>
        <fullName evidence="6">CMP-sialic acid transporter 4</fullName>
    </submittedName>
</protein>
<evidence type="ECO:0000313" key="7">
    <source>
        <dbReference type="Proteomes" id="UP001418222"/>
    </source>
</evidence>
<feature type="transmembrane region" description="Helical" evidence="5">
    <location>
        <begin position="131"/>
        <end position="150"/>
    </location>
</feature>
<dbReference type="EMBL" id="JBBWWQ010000021">
    <property type="protein sequence ID" value="KAK8914593.1"/>
    <property type="molecule type" value="Genomic_DNA"/>
</dbReference>
<name>A0AAP0AUA3_9ASPA</name>
<evidence type="ECO:0000313" key="6">
    <source>
        <dbReference type="EMBL" id="KAK8914593.1"/>
    </source>
</evidence>
<feature type="transmembrane region" description="Helical" evidence="5">
    <location>
        <begin position="191"/>
        <end position="212"/>
    </location>
</feature>
<dbReference type="InterPro" id="IPR007271">
    <property type="entry name" value="Nuc_sug_transpt"/>
</dbReference>
<sequence>MALMKYFSIIAFIMLSSFEAILIALLKQNGKVEYRETTVNFSAEVIRCTMSLLTLLYIWRSDDTTEDHRLSMPYDEVMTYSFPGALCFIHDLLKTSFPAYMDGRNNKPTKILDIISNGVLWHLILKKKLNVVKVLTLFLLCVGCFIAQLHSPSDNIFLTVQGWVMAIVMAFLSGLAGVYKEVVIRKHPSRATKVHTFWFSLFGVIYSLVAFCNTDLDTAISIGFFHGSIRLLLQCFLRRLYHQ</sequence>
<gene>
    <name evidence="6" type="ORF">KSP39_PZI024145</name>
</gene>
<evidence type="ECO:0000256" key="2">
    <source>
        <dbReference type="ARBA" id="ARBA00022692"/>
    </source>
</evidence>
<proteinExistence type="predicted"/>
<evidence type="ECO:0000256" key="3">
    <source>
        <dbReference type="ARBA" id="ARBA00022989"/>
    </source>
</evidence>
<keyword evidence="3 5" id="KW-1133">Transmembrane helix</keyword>
<comment type="caution">
    <text evidence="6">The sequence shown here is derived from an EMBL/GenBank/DDBJ whole genome shotgun (WGS) entry which is preliminary data.</text>
</comment>
<feature type="transmembrane region" description="Helical" evidence="5">
    <location>
        <begin position="156"/>
        <end position="179"/>
    </location>
</feature>
<dbReference type="GO" id="GO:0000139">
    <property type="term" value="C:Golgi membrane"/>
    <property type="evidence" value="ECO:0007669"/>
    <property type="project" value="InterPro"/>
</dbReference>
<evidence type="ECO:0000256" key="4">
    <source>
        <dbReference type="ARBA" id="ARBA00023136"/>
    </source>
</evidence>
<dbReference type="GO" id="GO:0015165">
    <property type="term" value="F:pyrimidine nucleotide-sugar transmembrane transporter activity"/>
    <property type="evidence" value="ECO:0007669"/>
    <property type="project" value="InterPro"/>
</dbReference>
<reference evidence="6 7" key="1">
    <citation type="journal article" date="2022" name="Nat. Plants">
        <title>Genomes of leafy and leafless Platanthera orchids illuminate the evolution of mycoheterotrophy.</title>
        <authorList>
            <person name="Li M.H."/>
            <person name="Liu K.W."/>
            <person name="Li Z."/>
            <person name="Lu H.C."/>
            <person name="Ye Q.L."/>
            <person name="Zhang D."/>
            <person name="Wang J.Y."/>
            <person name="Li Y.F."/>
            <person name="Zhong Z.M."/>
            <person name="Liu X."/>
            <person name="Yu X."/>
            <person name="Liu D.K."/>
            <person name="Tu X.D."/>
            <person name="Liu B."/>
            <person name="Hao Y."/>
            <person name="Liao X.Y."/>
            <person name="Jiang Y.T."/>
            <person name="Sun W.H."/>
            <person name="Chen J."/>
            <person name="Chen Y.Q."/>
            <person name="Ai Y."/>
            <person name="Zhai J.W."/>
            <person name="Wu S.S."/>
            <person name="Zhou Z."/>
            <person name="Hsiao Y.Y."/>
            <person name="Wu W.L."/>
            <person name="Chen Y.Y."/>
            <person name="Lin Y.F."/>
            <person name="Hsu J.L."/>
            <person name="Li C.Y."/>
            <person name="Wang Z.W."/>
            <person name="Zhao X."/>
            <person name="Zhong W.Y."/>
            <person name="Ma X.K."/>
            <person name="Ma L."/>
            <person name="Huang J."/>
            <person name="Chen G.Z."/>
            <person name="Huang M.Z."/>
            <person name="Huang L."/>
            <person name="Peng D.H."/>
            <person name="Luo Y.B."/>
            <person name="Zou S.Q."/>
            <person name="Chen S.P."/>
            <person name="Lan S."/>
            <person name="Tsai W.C."/>
            <person name="Van de Peer Y."/>
            <person name="Liu Z.J."/>
        </authorList>
    </citation>
    <scope>NUCLEOTIDE SEQUENCE [LARGE SCALE GENOMIC DNA]</scope>
    <source>
        <strain evidence="6">Lor287</strain>
    </source>
</reference>
<accession>A0AAP0AUA3</accession>
<evidence type="ECO:0000256" key="5">
    <source>
        <dbReference type="SAM" id="Phobius"/>
    </source>
</evidence>
<evidence type="ECO:0000256" key="1">
    <source>
        <dbReference type="ARBA" id="ARBA00004141"/>
    </source>
</evidence>
<dbReference type="Proteomes" id="UP001418222">
    <property type="component" value="Unassembled WGS sequence"/>
</dbReference>
<comment type="subcellular location">
    <subcellularLocation>
        <location evidence="1">Membrane</location>
        <topology evidence="1">Multi-pass membrane protein</topology>
    </subcellularLocation>
</comment>
<dbReference type="PANTHER" id="PTHR10231">
    <property type="entry name" value="NUCLEOTIDE-SUGAR TRANSMEMBRANE TRANSPORTER"/>
    <property type="match status" value="1"/>
</dbReference>